<dbReference type="InterPro" id="IPR001279">
    <property type="entry name" value="Metallo-B-lactamas"/>
</dbReference>
<dbReference type="SMART" id="SM00849">
    <property type="entry name" value="Lactamase_B"/>
    <property type="match status" value="1"/>
</dbReference>
<keyword evidence="2" id="KW-0479">Metal-binding</keyword>
<keyword evidence="3" id="KW-0378">Hydrolase</keyword>
<dbReference type="PANTHER" id="PTHR42978:SF5">
    <property type="entry name" value="METALLO-BETA-LACTAMASE DOMAIN-CONTAINING PROTEIN"/>
    <property type="match status" value="1"/>
</dbReference>
<evidence type="ECO:0000256" key="3">
    <source>
        <dbReference type="ARBA" id="ARBA00022801"/>
    </source>
</evidence>
<dbReference type="GO" id="GO:0046872">
    <property type="term" value="F:metal ion binding"/>
    <property type="evidence" value="ECO:0007669"/>
    <property type="project" value="UniProtKB-KW"/>
</dbReference>
<dbReference type="AlphaFoldDB" id="A0AAJ0LY07"/>
<evidence type="ECO:0000256" key="1">
    <source>
        <dbReference type="ARBA" id="ARBA00007749"/>
    </source>
</evidence>
<dbReference type="PANTHER" id="PTHR42978">
    <property type="entry name" value="QUORUM-QUENCHING LACTONASE YTNP-RELATED-RELATED"/>
    <property type="match status" value="1"/>
</dbReference>
<dbReference type="GO" id="GO:0016787">
    <property type="term" value="F:hydrolase activity"/>
    <property type="evidence" value="ECO:0007669"/>
    <property type="project" value="UniProtKB-KW"/>
</dbReference>
<organism evidence="6 7">
    <name type="scientific">Chaetomium strumarium</name>
    <dbReference type="NCBI Taxonomy" id="1170767"/>
    <lineage>
        <taxon>Eukaryota</taxon>
        <taxon>Fungi</taxon>
        <taxon>Dikarya</taxon>
        <taxon>Ascomycota</taxon>
        <taxon>Pezizomycotina</taxon>
        <taxon>Sordariomycetes</taxon>
        <taxon>Sordariomycetidae</taxon>
        <taxon>Sordariales</taxon>
        <taxon>Chaetomiaceae</taxon>
        <taxon>Chaetomium</taxon>
    </lineage>
</organism>
<dbReference type="InterPro" id="IPR036866">
    <property type="entry name" value="RibonucZ/Hydroxyglut_hydro"/>
</dbReference>
<proteinExistence type="inferred from homology"/>
<dbReference type="SUPFAM" id="SSF56281">
    <property type="entry name" value="Metallo-hydrolase/oxidoreductase"/>
    <property type="match status" value="1"/>
</dbReference>
<name>A0AAJ0LY07_9PEZI</name>
<dbReference type="CDD" id="cd07730">
    <property type="entry name" value="metallo-hydrolase-like_MBL-fold"/>
    <property type="match status" value="1"/>
</dbReference>
<evidence type="ECO:0000256" key="2">
    <source>
        <dbReference type="ARBA" id="ARBA00022723"/>
    </source>
</evidence>
<dbReference type="Proteomes" id="UP001273166">
    <property type="component" value="Unassembled WGS sequence"/>
</dbReference>
<reference evidence="6" key="2">
    <citation type="submission" date="2023-06" db="EMBL/GenBank/DDBJ databases">
        <authorList>
            <consortium name="Lawrence Berkeley National Laboratory"/>
            <person name="Mondo S.J."/>
            <person name="Hensen N."/>
            <person name="Bonometti L."/>
            <person name="Westerberg I."/>
            <person name="Brannstrom I.O."/>
            <person name="Guillou S."/>
            <person name="Cros-Aarteil S."/>
            <person name="Calhoun S."/>
            <person name="Haridas S."/>
            <person name="Kuo A."/>
            <person name="Pangilinan J."/>
            <person name="Riley R."/>
            <person name="Labutti K."/>
            <person name="Andreopoulos B."/>
            <person name="Lipzen A."/>
            <person name="Chen C."/>
            <person name="Yanf M."/>
            <person name="Daum C."/>
            <person name="Ng V."/>
            <person name="Clum A."/>
            <person name="Steindorff A."/>
            <person name="Ohm R."/>
            <person name="Martin F."/>
            <person name="Silar P."/>
            <person name="Natvig D."/>
            <person name="Lalanne C."/>
            <person name="Gautier V."/>
            <person name="Ament-Velasquez S.L."/>
            <person name="Kruys A."/>
            <person name="Hutchinson M.I."/>
            <person name="Powell A.J."/>
            <person name="Barry K."/>
            <person name="Miller A.N."/>
            <person name="Grigoriev I.V."/>
            <person name="Debuchy R."/>
            <person name="Gladieux P."/>
            <person name="Thoren M.H."/>
            <person name="Johannesson H."/>
        </authorList>
    </citation>
    <scope>NUCLEOTIDE SEQUENCE</scope>
    <source>
        <strain evidence="6">CBS 333.67</strain>
    </source>
</reference>
<comment type="caution">
    <text evidence="6">The sequence shown here is derived from an EMBL/GenBank/DDBJ whole genome shotgun (WGS) entry which is preliminary data.</text>
</comment>
<comment type="similarity">
    <text evidence="1">Belongs to the metallo-beta-lactamase superfamily.</text>
</comment>
<dbReference type="EMBL" id="JAUDZG010000008">
    <property type="protein sequence ID" value="KAK3301788.1"/>
    <property type="molecule type" value="Genomic_DNA"/>
</dbReference>
<dbReference type="Gene3D" id="3.60.15.10">
    <property type="entry name" value="Ribonuclease Z/Hydroxyacylglutathione hydrolase-like"/>
    <property type="match status" value="1"/>
</dbReference>
<reference evidence="6" key="1">
    <citation type="journal article" date="2023" name="Mol. Phylogenet. Evol.">
        <title>Genome-scale phylogeny and comparative genomics of the fungal order Sordariales.</title>
        <authorList>
            <person name="Hensen N."/>
            <person name="Bonometti L."/>
            <person name="Westerberg I."/>
            <person name="Brannstrom I.O."/>
            <person name="Guillou S."/>
            <person name="Cros-Aarteil S."/>
            <person name="Calhoun S."/>
            <person name="Haridas S."/>
            <person name="Kuo A."/>
            <person name="Mondo S."/>
            <person name="Pangilinan J."/>
            <person name="Riley R."/>
            <person name="LaButti K."/>
            <person name="Andreopoulos B."/>
            <person name="Lipzen A."/>
            <person name="Chen C."/>
            <person name="Yan M."/>
            <person name="Daum C."/>
            <person name="Ng V."/>
            <person name="Clum A."/>
            <person name="Steindorff A."/>
            <person name="Ohm R.A."/>
            <person name="Martin F."/>
            <person name="Silar P."/>
            <person name="Natvig D.O."/>
            <person name="Lalanne C."/>
            <person name="Gautier V."/>
            <person name="Ament-Velasquez S.L."/>
            <person name="Kruys A."/>
            <person name="Hutchinson M.I."/>
            <person name="Powell A.J."/>
            <person name="Barry K."/>
            <person name="Miller A.N."/>
            <person name="Grigoriev I.V."/>
            <person name="Debuchy R."/>
            <person name="Gladieux P."/>
            <person name="Hiltunen Thoren M."/>
            <person name="Johannesson H."/>
        </authorList>
    </citation>
    <scope>NUCLEOTIDE SEQUENCE</scope>
    <source>
        <strain evidence="6">CBS 333.67</strain>
    </source>
</reference>
<gene>
    <name evidence="6" type="ORF">B0T15DRAFT_441938</name>
</gene>
<sequence length="363" mass="39505">MADKIESAPKLELPASQHVVDVSIIDSTTFIRVPTGSFVENPLPGHESLECPAFVFLVQHPSGKKVLFDLGLRKDTESLAPVIHEGMAHGVIATVEKDVAQILQESGRVALHEIDSIIWSHYHADHAGDPSTFPSTVELVVGPGFKRAFLPGYPANPQGVILESDYVGRPLREIDFTNGLRIGEFQAFDFFGDGSFYLLDAPGHAIGHICALARTTPSTFILMGGDACHHCGSLRPNRHLPLPAYVSPAPFSVPPHLPGSVCPRAVLEAIHPERSRTAPYYSRLSQAPDRDVAKAEATLDKMVAFDASEDVFVVIAHDKSLLGVVDFFPRSANEWKEKGWKEAGKWRFLEDFGGAVAKSQAST</sequence>
<evidence type="ECO:0000256" key="4">
    <source>
        <dbReference type="ARBA" id="ARBA00022833"/>
    </source>
</evidence>
<dbReference type="GeneID" id="87884758"/>
<evidence type="ECO:0000313" key="6">
    <source>
        <dbReference type="EMBL" id="KAK3301788.1"/>
    </source>
</evidence>
<dbReference type="Pfam" id="PF00753">
    <property type="entry name" value="Lactamase_B"/>
    <property type="match status" value="1"/>
</dbReference>
<evidence type="ECO:0000259" key="5">
    <source>
        <dbReference type="SMART" id="SM00849"/>
    </source>
</evidence>
<dbReference type="RefSeq" id="XP_062717568.1">
    <property type="nucleotide sequence ID" value="XM_062865929.1"/>
</dbReference>
<feature type="domain" description="Metallo-beta-lactamase" evidence="5">
    <location>
        <begin position="52"/>
        <end position="281"/>
    </location>
</feature>
<evidence type="ECO:0000313" key="7">
    <source>
        <dbReference type="Proteomes" id="UP001273166"/>
    </source>
</evidence>
<dbReference type="InterPro" id="IPR051013">
    <property type="entry name" value="MBL_superfamily_lactonases"/>
</dbReference>
<accession>A0AAJ0LY07</accession>
<protein>
    <submittedName>
        <fullName evidence="6">Beta-lactamase-like protein</fullName>
    </submittedName>
</protein>
<keyword evidence="4" id="KW-0862">Zinc</keyword>
<keyword evidence="7" id="KW-1185">Reference proteome</keyword>